<keyword evidence="2" id="KW-1185">Reference proteome</keyword>
<reference evidence="2" key="1">
    <citation type="submission" date="2016-10" db="EMBL/GenBank/DDBJ databases">
        <authorList>
            <person name="Varghese N."/>
            <person name="Submissions S."/>
        </authorList>
    </citation>
    <scope>NUCLEOTIDE SEQUENCE [LARGE SCALE GENOMIC DNA]</scope>
    <source>
        <strain evidence="2">DSM 17933</strain>
    </source>
</reference>
<gene>
    <name evidence="1" type="ORF">SAMN05421827_10285</name>
</gene>
<name>A0A1G7Q0F7_9SPHI</name>
<dbReference type="AlphaFoldDB" id="A0A1G7Q0F7"/>
<protein>
    <submittedName>
        <fullName evidence="1">Uncharacterized protein</fullName>
    </submittedName>
</protein>
<dbReference type="EMBL" id="FNCH01000002">
    <property type="protein sequence ID" value="SDF91120.1"/>
    <property type="molecule type" value="Genomic_DNA"/>
</dbReference>
<evidence type="ECO:0000313" key="1">
    <source>
        <dbReference type="EMBL" id="SDF91120.1"/>
    </source>
</evidence>
<sequence length="68" mass="7932">MLVYKHSVKESSVITCFRITSLTTIPRVKYSFMRQYGARMMYFNNLMSKNVIRLPSLQNGGSPNQLRK</sequence>
<accession>A0A1G7Q0F7</accession>
<organism evidence="1 2">
    <name type="scientific">Pedobacter terrae</name>
    <dbReference type="NCBI Taxonomy" id="405671"/>
    <lineage>
        <taxon>Bacteria</taxon>
        <taxon>Pseudomonadati</taxon>
        <taxon>Bacteroidota</taxon>
        <taxon>Sphingobacteriia</taxon>
        <taxon>Sphingobacteriales</taxon>
        <taxon>Sphingobacteriaceae</taxon>
        <taxon>Pedobacter</taxon>
    </lineage>
</organism>
<dbReference type="Proteomes" id="UP000199643">
    <property type="component" value="Unassembled WGS sequence"/>
</dbReference>
<proteinExistence type="predicted"/>
<evidence type="ECO:0000313" key="2">
    <source>
        <dbReference type="Proteomes" id="UP000199643"/>
    </source>
</evidence>